<sequence>MRPGKLFEGHARQEKRNRAGGFRPSRRGYLLLLSDFQVFEFTWENISMAANKAAFQISCSSISFRLLQGLASKVEFPVKAMGIYLYGELMVSEDARQQQLARQCFQLTKEQMDRCSAQVVAEMLF</sequence>
<keyword evidence="3" id="KW-1185">Reference proteome</keyword>
<keyword evidence="2" id="KW-0645">Protease</keyword>
<dbReference type="GO" id="GO:0070006">
    <property type="term" value="F:metalloaminopeptidase activity"/>
    <property type="evidence" value="ECO:0007669"/>
    <property type="project" value="InterPro"/>
</dbReference>
<proteinExistence type="predicted"/>
<keyword evidence="2" id="KW-0378">Hydrolase</keyword>
<dbReference type="GO" id="GO:0005730">
    <property type="term" value="C:nucleolus"/>
    <property type="evidence" value="ECO:0007669"/>
    <property type="project" value="InterPro"/>
</dbReference>
<dbReference type="EMBL" id="KE163505">
    <property type="protein sequence ID" value="EPQ12375.1"/>
    <property type="molecule type" value="Genomic_DNA"/>
</dbReference>
<name>S7N8A3_MYOBR</name>
<reference evidence="2 3" key="1">
    <citation type="journal article" date="2013" name="Nat. Commun.">
        <title>Genome analysis reveals insights into physiology and longevity of the Brandt's bat Myotis brandtii.</title>
        <authorList>
            <person name="Seim I."/>
            <person name="Fang X."/>
            <person name="Xiong Z."/>
            <person name="Lobanov A.V."/>
            <person name="Huang Z."/>
            <person name="Ma S."/>
            <person name="Feng Y."/>
            <person name="Turanov A.A."/>
            <person name="Zhu Y."/>
            <person name="Lenz T.L."/>
            <person name="Gerashchenko M.V."/>
            <person name="Fan D."/>
            <person name="Hee Yim S."/>
            <person name="Yao X."/>
            <person name="Jordan D."/>
            <person name="Xiong Y."/>
            <person name="Ma Y."/>
            <person name="Lyapunov A.N."/>
            <person name="Chen G."/>
            <person name="Kulakova O.I."/>
            <person name="Sun Y."/>
            <person name="Lee S.G."/>
            <person name="Bronson R.T."/>
            <person name="Moskalev A.A."/>
            <person name="Sunyaev S.R."/>
            <person name="Zhang G."/>
            <person name="Krogh A."/>
            <person name="Wang J."/>
            <person name="Gladyshev V.N."/>
        </authorList>
    </citation>
    <scope>NUCLEOTIDE SEQUENCE [LARGE SCALE GENOMIC DNA]</scope>
</reference>
<dbReference type="PANTHER" id="PTHR46627:SF1">
    <property type="entry name" value="AMINOPEPTIDASE O"/>
    <property type="match status" value="1"/>
</dbReference>
<feature type="region of interest" description="Disordered" evidence="1">
    <location>
        <begin position="1"/>
        <end position="20"/>
    </location>
</feature>
<dbReference type="AlphaFoldDB" id="S7N8A3"/>
<evidence type="ECO:0000313" key="2">
    <source>
        <dbReference type="EMBL" id="EPQ12375.1"/>
    </source>
</evidence>
<keyword evidence="2" id="KW-0031">Aminopeptidase</keyword>
<evidence type="ECO:0000256" key="1">
    <source>
        <dbReference type="SAM" id="MobiDB-lite"/>
    </source>
</evidence>
<protein>
    <submittedName>
        <fullName evidence="2">Aminopeptidase O</fullName>
    </submittedName>
</protein>
<evidence type="ECO:0000313" key="3">
    <source>
        <dbReference type="Proteomes" id="UP000052978"/>
    </source>
</evidence>
<feature type="compositionally biased region" description="Basic and acidic residues" evidence="1">
    <location>
        <begin position="1"/>
        <end position="17"/>
    </location>
</feature>
<gene>
    <name evidence="2" type="ORF">D623_10015801</name>
</gene>
<accession>S7N8A3</accession>
<dbReference type="PANTHER" id="PTHR46627">
    <property type="entry name" value="AMINOPEPTIDASE O"/>
    <property type="match status" value="1"/>
</dbReference>
<organism evidence="2 3">
    <name type="scientific">Myotis brandtii</name>
    <name type="common">Brandt's bat</name>
    <dbReference type="NCBI Taxonomy" id="109478"/>
    <lineage>
        <taxon>Eukaryota</taxon>
        <taxon>Metazoa</taxon>
        <taxon>Chordata</taxon>
        <taxon>Craniata</taxon>
        <taxon>Vertebrata</taxon>
        <taxon>Euteleostomi</taxon>
        <taxon>Mammalia</taxon>
        <taxon>Eutheria</taxon>
        <taxon>Laurasiatheria</taxon>
        <taxon>Chiroptera</taxon>
        <taxon>Yangochiroptera</taxon>
        <taxon>Vespertilionidae</taxon>
        <taxon>Myotis</taxon>
    </lineage>
</organism>
<dbReference type="Proteomes" id="UP000052978">
    <property type="component" value="Unassembled WGS sequence"/>
</dbReference>
<dbReference type="InterPro" id="IPR033577">
    <property type="entry name" value="AOPep"/>
</dbReference>